<dbReference type="EMBL" id="GCKF01036713">
    <property type="protein sequence ID" value="JAG96654.1"/>
    <property type="molecule type" value="Transcribed_RNA"/>
</dbReference>
<organism evidence="12">
    <name type="scientific">Araucaria cunninghamii</name>
    <name type="common">Hoop pine</name>
    <name type="synonym">Moreton Bay pine</name>
    <dbReference type="NCBI Taxonomy" id="56994"/>
    <lineage>
        <taxon>Eukaryota</taxon>
        <taxon>Viridiplantae</taxon>
        <taxon>Streptophyta</taxon>
        <taxon>Embryophyta</taxon>
        <taxon>Tracheophyta</taxon>
        <taxon>Spermatophyta</taxon>
        <taxon>Pinopsida</taxon>
        <taxon>Pinidae</taxon>
        <taxon>Conifers II</taxon>
        <taxon>Araucariales</taxon>
        <taxon>Araucariaceae</taxon>
        <taxon>Araucaria</taxon>
    </lineage>
</organism>
<comment type="similarity">
    <text evidence="2">Belongs to the CONSTANS family.</text>
</comment>
<dbReference type="InterPro" id="IPR049808">
    <property type="entry name" value="CONSTANS-like_Bbox1"/>
</dbReference>
<evidence type="ECO:0000259" key="11">
    <source>
        <dbReference type="PROSITE" id="PS51017"/>
    </source>
</evidence>
<evidence type="ECO:0000256" key="9">
    <source>
        <dbReference type="PROSITE-ProRule" id="PRU00357"/>
    </source>
</evidence>
<name>A0A0D6R1F6_ARACU</name>
<reference evidence="12" key="1">
    <citation type="submission" date="2015-03" db="EMBL/GenBank/DDBJ databases">
        <title>A transcriptome of Araucaria cunninghamii, an australian fine timber species.</title>
        <authorList>
            <person name="Jing Yi C.J.Y."/>
            <person name="Yin San L.Y.S."/>
            <person name="Abdul Karim S.S."/>
            <person name="Wan Azmi N.N."/>
            <person name="Hercus R.R."/>
            <person name="Croft L.L."/>
        </authorList>
    </citation>
    <scope>NUCLEOTIDE SEQUENCE</scope>
    <source>
        <strain evidence="12">MI0301</strain>
        <tissue evidence="12">Leaf</tissue>
    </source>
</reference>
<dbReference type="GO" id="GO:0006355">
    <property type="term" value="P:regulation of DNA-templated transcription"/>
    <property type="evidence" value="ECO:0007669"/>
    <property type="project" value="UniProtKB-ARBA"/>
</dbReference>
<evidence type="ECO:0000313" key="12">
    <source>
        <dbReference type="EMBL" id="JAG96654.1"/>
    </source>
</evidence>
<feature type="domain" description="B box-type" evidence="10">
    <location>
        <begin position="5"/>
        <end position="52"/>
    </location>
</feature>
<dbReference type="PANTHER" id="PTHR31717">
    <property type="entry name" value="ZINC FINGER PROTEIN CONSTANS-LIKE 10"/>
    <property type="match status" value="1"/>
</dbReference>
<keyword evidence="5 8" id="KW-0863">Zinc-finger</keyword>
<evidence type="ECO:0000256" key="8">
    <source>
        <dbReference type="PROSITE-ProRule" id="PRU00024"/>
    </source>
</evidence>
<dbReference type="AlphaFoldDB" id="A0A0D6R1F6"/>
<dbReference type="PROSITE" id="PS50119">
    <property type="entry name" value="ZF_BBOX"/>
    <property type="match status" value="1"/>
</dbReference>
<keyword evidence="3" id="KW-0479">Metal-binding</keyword>
<evidence type="ECO:0000256" key="4">
    <source>
        <dbReference type="ARBA" id="ARBA00022737"/>
    </source>
</evidence>
<dbReference type="SMART" id="SM00336">
    <property type="entry name" value="BBOX"/>
    <property type="match status" value="1"/>
</dbReference>
<protein>
    <recommendedName>
        <fullName evidence="13">CCT domain-containing protein</fullName>
    </recommendedName>
</protein>
<dbReference type="GO" id="GO:0008270">
    <property type="term" value="F:zinc ion binding"/>
    <property type="evidence" value="ECO:0007669"/>
    <property type="project" value="UniProtKB-KW"/>
</dbReference>
<keyword evidence="4" id="KW-0677">Repeat</keyword>
<evidence type="ECO:0000256" key="7">
    <source>
        <dbReference type="ARBA" id="ARBA00023242"/>
    </source>
</evidence>
<sequence>MAVKRMEPTCEFCGKNRSTVYCRADTAKLCLSCDRQVHSANALSQRHSRSLLCDGCSVQPAGIRCFSHKLFLCQHCDKNVHRFGSGVHHKRRSVNCYTGCPSAAEFASIWGCNLDGDEKGGSVLGFFEEKGWDNDSGEGSSLNSLAGFGEDVGSWMDSSSSVVAASMAEPNSNVNAMLVSPEDSFGASETSKDHQFQSKQKHTIVQQLLDLQKLQPLSSMQLQKCQELQTHAPAQVQVDAQSMGSSLSRPLEGDLELQSHQLERNKKNQQQGQQNLQNEKMQHVSLLISESQHVKSDTNAEMTMQGDSFWRCSSASQSNQLWGQNMPDLGMCEDDDCCDTFHMSDVVLTLENYEDIFGGPQGEVASVFDDVEAACSSMDKDVSIADSSGCNANSYKASAAAPAGYMALSCEEPGKEGADGLPTTGGVVQGVTDLSGPNNMHSVLPVRSSLSFSLSSLSGESSAADCHDCGLSPVFLKEEPPWGPTNSDSAFSQARDNAMMRYKEKKKSRIFDKKIRYASRKARADSRKRVKGRFVKAGEAYDYDPLAMTRSY</sequence>
<dbReference type="Pfam" id="PF06203">
    <property type="entry name" value="CCT"/>
    <property type="match status" value="1"/>
</dbReference>
<feature type="domain" description="CCT" evidence="11">
    <location>
        <begin position="495"/>
        <end position="537"/>
    </location>
</feature>
<comment type="subcellular location">
    <subcellularLocation>
        <location evidence="1 9">Nucleus</location>
    </subcellularLocation>
</comment>
<keyword evidence="7 9" id="KW-0539">Nucleus</keyword>
<dbReference type="InterPro" id="IPR010402">
    <property type="entry name" value="CCT_domain"/>
</dbReference>
<dbReference type="CDD" id="cd19821">
    <property type="entry name" value="Bbox1_BBX-like"/>
    <property type="match status" value="1"/>
</dbReference>
<evidence type="ECO:0000256" key="2">
    <source>
        <dbReference type="ARBA" id="ARBA00010024"/>
    </source>
</evidence>
<evidence type="ECO:0000259" key="10">
    <source>
        <dbReference type="PROSITE" id="PS50119"/>
    </source>
</evidence>
<evidence type="ECO:0000256" key="5">
    <source>
        <dbReference type="ARBA" id="ARBA00022771"/>
    </source>
</evidence>
<evidence type="ECO:0000256" key="6">
    <source>
        <dbReference type="ARBA" id="ARBA00022833"/>
    </source>
</evidence>
<proteinExistence type="inferred from homology"/>
<accession>A0A0D6R1F6</accession>
<evidence type="ECO:0000256" key="3">
    <source>
        <dbReference type="ARBA" id="ARBA00022723"/>
    </source>
</evidence>
<keyword evidence="6" id="KW-0862">Zinc</keyword>
<dbReference type="PROSITE" id="PS51017">
    <property type="entry name" value="CCT"/>
    <property type="match status" value="1"/>
</dbReference>
<dbReference type="PANTHER" id="PTHR31717:SF45">
    <property type="entry name" value="ZINC FINGER PROTEIN CONSTANS-LIKE 14-RELATED"/>
    <property type="match status" value="1"/>
</dbReference>
<evidence type="ECO:0008006" key="13">
    <source>
        <dbReference type="Google" id="ProtNLM"/>
    </source>
</evidence>
<dbReference type="GO" id="GO:0005634">
    <property type="term" value="C:nucleus"/>
    <property type="evidence" value="ECO:0007669"/>
    <property type="project" value="UniProtKB-SubCell"/>
</dbReference>
<evidence type="ECO:0000256" key="1">
    <source>
        <dbReference type="ARBA" id="ARBA00004123"/>
    </source>
</evidence>
<dbReference type="InterPro" id="IPR000315">
    <property type="entry name" value="Znf_B-box"/>
</dbReference>